<dbReference type="EMBL" id="OENE01000004">
    <property type="protein sequence ID" value="SOS58215.1"/>
    <property type="molecule type" value="Genomic_DNA"/>
</dbReference>
<keyword evidence="1" id="KW-0812">Transmembrane</keyword>
<keyword evidence="1" id="KW-1133">Transmembrane helix</keyword>
<evidence type="ECO:0000313" key="3">
    <source>
        <dbReference type="Proteomes" id="UP000490060"/>
    </source>
</evidence>
<name>A0A2I2LDA0_9FLAO</name>
<dbReference type="Proteomes" id="UP000490060">
    <property type="component" value="Unassembled WGS sequence"/>
</dbReference>
<proteinExistence type="predicted"/>
<dbReference type="AlphaFoldDB" id="A0A2I2LDA0"/>
<reference evidence="2 3" key="1">
    <citation type="submission" date="2017-11" db="EMBL/GenBank/DDBJ databases">
        <authorList>
            <person name="Duchaud E."/>
        </authorList>
    </citation>
    <scope>NUCLEOTIDE SEQUENCE [LARGE SCALE GENOMIC DNA]</scope>
    <source>
        <strain evidence="2 3">TNO010</strain>
    </source>
</reference>
<dbReference type="RefSeq" id="WP_058884639.1">
    <property type="nucleotide sequence ID" value="NZ_OENE01000004.1"/>
</dbReference>
<evidence type="ECO:0000313" key="2">
    <source>
        <dbReference type="EMBL" id="SOS58215.1"/>
    </source>
</evidence>
<keyword evidence="1" id="KW-0472">Membrane</keyword>
<evidence type="ECO:0000256" key="1">
    <source>
        <dbReference type="SAM" id="Phobius"/>
    </source>
</evidence>
<sequence length="178" mass="20308">MDKELKNKIDFISNKAGSKTNFSVPENYFENIEATILSSIQTAHFSKKNSFKTPKNYFNTVDENILSTLNIKTSKEIKTISFYKKIRQLIPIAVAASILLFIGLNHLTTDKKHSFDDITQADISYWYENGYGTSSNDELATILDAEDFDEDVFTSINKENLEAYLNTIDNASFFNEIQ</sequence>
<accession>A0A2I2LDA0</accession>
<organism evidence="2 3">
    <name type="scientific">Tenacibaculum finnmarkense genomovar ulcerans</name>
    <dbReference type="NCBI Taxonomy" id="2781388"/>
    <lineage>
        <taxon>Bacteria</taxon>
        <taxon>Pseudomonadati</taxon>
        <taxon>Bacteroidota</taxon>
        <taxon>Flavobacteriia</taxon>
        <taxon>Flavobacteriales</taxon>
        <taxon>Flavobacteriaceae</taxon>
        <taxon>Tenacibaculum</taxon>
        <taxon>Tenacibaculum finnmarkense</taxon>
    </lineage>
</organism>
<protein>
    <submittedName>
        <fullName evidence="2">Uncharacterized protein</fullName>
    </submittedName>
</protein>
<gene>
    <name evidence="2" type="ORF">TNO010_120017</name>
</gene>
<feature type="transmembrane region" description="Helical" evidence="1">
    <location>
        <begin position="89"/>
        <end position="107"/>
    </location>
</feature>